<proteinExistence type="predicted"/>
<organism evidence="1 2">
    <name type="scientific">Fonsecaea nubica</name>
    <dbReference type="NCBI Taxonomy" id="856822"/>
    <lineage>
        <taxon>Eukaryota</taxon>
        <taxon>Fungi</taxon>
        <taxon>Dikarya</taxon>
        <taxon>Ascomycota</taxon>
        <taxon>Pezizomycotina</taxon>
        <taxon>Eurotiomycetes</taxon>
        <taxon>Chaetothyriomycetidae</taxon>
        <taxon>Chaetothyriales</taxon>
        <taxon>Herpotrichiellaceae</taxon>
        <taxon>Fonsecaea</taxon>
    </lineage>
</organism>
<dbReference type="RefSeq" id="XP_022497320.1">
    <property type="nucleotide sequence ID" value="XM_022646682.1"/>
</dbReference>
<dbReference type="Proteomes" id="UP000185904">
    <property type="component" value="Unassembled WGS sequence"/>
</dbReference>
<comment type="caution">
    <text evidence="1">The sequence shown here is derived from an EMBL/GenBank/DDBJ whole genome shotgun (WGS) entry which is preliminary data.</text>
</comment>
<reference evidence="1 2" key="1">
    <citation type="submission" date="2016-03" db="EMBL/GenBank/DDBJ databases">
        <title>The draft genome sequence of Fonsecaea nubica causative agent of cutaneous subcutaneous infection in human host.</title>
        <authorList>
            <person name="Costa F."/>
            <person name="Sybren D.H."/>
            <person name="Raittz R.T."/>
            <person name="Weiss V.A."/>
            <person name="Leao A.C."/>
            <person name="Gomes R."/>
            <person name="De Souza E.M."/>
            <person name="Pedrosa F.O."/>
            <person name="Steffens M.B."/>
            <person name="Bombassaro A."/>
            <person name="Tadra-Sfeir M.Z."/>
            <person name="Moreno L.F."/>
            <person name="Najafzadeh M.J."/>
            <person name="Felipe M.S."/>
            <person name="Teixeira M."/>
            <person name="Sun J."/>
            <person name="Xi L."/>
            <person name="Castro M.A."/>
            <person name="Vicente V.A."/>
        </authorList>
    </citation>
    <scope>NUCLEOTIDE SEQUENCE [LARGE SCALE GENOMIC DNA]</scope>
    <source>
        <strain evidence="1 2">CBS 269.64</strain>
    </source>
</reference>
<dbReference type="AlphaFoldDB" id="A0A178CP51"/>
<dbReference type="GeneID" id="34591809"/>
<sequence>MASETDQQLTENSILHSLNLSPADEELLSVFHQDILEAVKVLKHAIDNDFKSHAIPSNVKKLPSRKSRLVRQEVQVISQLLFPDYSLDKAIIHYEASRRKACKIVRANEEYDKATKEALKVSPELQGPWAGQELDPIPLTGPVARPMPVQIGDEEHFKDCFRFLASDMDPNDFLPGGSKHAPGQDKAHNLRVGHELIWGTPMVDFNRGCHGLDKCQVWDTPHKADYPTRG</sequence>
<accession>A0A178CP51</accession>
<gene>
    <name evidence="1" type="ORF">AYO20_08405</name>
</gene>
<name>A0A178CP51_9EURO</name>
<evidence type="ECO:0000313" key="2">
    <source>
        <dbReference type="Proteomes" id="UP000185904"/>
    </source>
</evidence>
<evidence type="ECO:0000313" key="1">
    <source>
        <dbReference type="EMBL" id="OAL31074.1"/>
    </source>
</evidence>
<keyword evidence="2" id="KW-1185">Reference proteome</keyword>
<dbReference type="EMBL" id="LVCJ01000066">
    <property type="protein sequence ID" value="OAL31074.1"/>
    <property type="molecule type" value="Genomic_DNA"/>
</dbReference>
<protein>
    <submittedName>
        <fullName evidence="1">Uncharacterized protein</fullName>
    </submittedName>
</protein>
<dbReference type="OrthoDB" id="333024at2759"/>